<sequence length="123" mass="14071">MPLSGSWFVRLCYRMLDRHFQVCDRLGLPQGLGALVAVRREAFDRVGGFDETVVAGEDSHFFRQLGRLVGGVVYRRELSIGVSARRFEMESPALFALKNILWGALRLAGLRISIVPYRWQRYP</sequence>
<reference evidence="2" key="1">
    <citation type="journal article" date="2019" name="Int. J. Syst. Evol. Microbiol.">
        <title>The Global Catalogue of Microorganisms (GCM) 10K type strain sequencing project: providing services to taxonomists for standard genome sequencing and annotation.</title>
        <authorList>
            <consortium name="The Broad Institute Genomics Platform"/>
            <consortium name="The Broad Institute Genome Sequencing Center for Infectious Disease"/>
            <person name="Wu L."/>
            <person name="Ma J."/>
        </authorList>
    </citation>
    <scope>NUCLEOTIDE SEQUENCE [LARGE SCALE GENOMIC DNA]</scope>
    <source>
        <strain evidence="2">JCM 17441</strain>
    </source>
</reference>
<evidence type="ECO:0000313" key="1">
    <source>
        <dbReference type="EMBL" id="GAA4256529.1"/>
    </source>
</evidence>
<protein>
    <submittedName>
        <fullName evidence="1">Uncharacterized protein</fullName>
    </submittedName>
</protein>
<gene>
    <name evidence="1" type="ORF">GCM10022255_069740</name>
</gene>
<dbReference type="Gene3D" id="3.90.550.10">
    <property type="entry name" value="Spore Coat Polysaccharide Biosynthesis Protein SpsA, Chain A"/>
    <property type="match status" value="1"/>
</dbReference>
<name>A0ABP8DHZ6_9ACTN</name>
<comment type="caution">
    <text evidence="1">The sequence shown here is derived from an EMBL/GenBank/DDBJ whole genome shotgun (WGS) entry which is preliminary data.</text>
</comment>
<keyword evidence="2" id="KW-1185">Reference proteome</keyword>
<dbReference type="Proteomes" id="UP001500620">
    <property type="component" value="Unassembled WGS sequence"/>
</dbReference>
<proteinExistence type="predicted"/>
<dbReference type="SUPFAM" id="SSF53448">
    <property type="entry name" value="Nucleotide-diphospho-sugar transferases"/>
    <property type="match status" value="1"/>
</dbReference>
<evidence type="ECO:0000313" key="2">
    <source>
        <dbReference type="Proteomes" id="UP001500620"/>
    </source>
</evidence>
<dbReference type="InterPro" id="IPR029044">
    <property type="entry name" value="Nucleotide-diphossugar_trans"/>
</dbReference>
<accession>A0ABP8DHZ6</accession>
<organism evidence="1 2">
    <name type="scientific">Dactylosporangium darangshiense</name>
    <dbReference type="NCBI Taxonomy" id="579108"/>
    <lineage>
        <taxon>Bacteria</taxon>
        <taxon>Bacillati</taxon>
        <taxon>Actinomycetota</taxon>
        <taxon>Actinomycetes</taxon>
        <taxon>Micromonosporales</taxon>
        <taxon>Micromonosporaceae</taxon>
        <taxon>Dactylosporangium</taxon>
    </lineage>
</organism>
<dbReference type="EMBL" id="BAABAT010000024">
    <property type="protein sequence ID" value="GAA4256529.1"/>
    <property type="molecule type" value="Genomic_DNA"/>
</dbReference>